<name>A0A0R1TZV0_9LACO</name>
<evidence type="ECO:0000313" key="1">
    <source>
        <dbReference type="EMBL" id="KRL84435.1"/>
    </source>
</evidence>
<comment type="caution">
    <text evidence="1">The sequence shown here is derived from an EMBL/GenBank/DDBJ whole genome shotgun (WGS) entry which is preliminary data.</text>
</comment>
<proteinExistence type="predicted"/>
<dbReference type="EMBL" id="AZFH01000009">
    <property type="protein sequence ID" value="KRL84435.1"/>
    <property type="molecule type" value="Genomic_DNA"/>
</dbReference>
<reference evidence="1 2" key="1">
    <citation type="journal article" date="2015" name="Genome Announc.">
        <title>Expanding the biotechnology potential of lactobacilli through comparative genomics of 213 strains and associated genera.</title>
        <authorList>
            <person name="Sun Z."/>
            <person name="Harris H.M."/>
            <person name="McCann A."/>
            <person name="Guo C."/>
            <person name="Argimon S."/>
            <person name="Zhang W."/>
            <person name="Yang X."/>
            <person name="Jeffery I.B."/>
            <person name="Cooney J.C."/>
            <person name="Kagawa T.F."/>
            <person name="Liu W."/>
            <person name="Song Y."/>
            <person name="Salvetti E."/>
            <person name="Wrobel A."/>
            <person name="Rasinkangas P."/>
            <person name="Parkhill J."/>
            <person name="Rea M.C."/>
            <person name="O'Sullivan O."/>
            <person name="Ritari J."/>
            <person name="Douillard F.P."/>
            <person name="Paul Ross R."/>
            <person name="Yang R."/>
            <person name="Briner A.E."/>
            <person name="Felis G.E."/>
            <person name="de Vos W.M."/>
            <person name="Barrangou R."/>
            <person name="Klaenhammer T.R."/>
            <person name="Caufield P.W."/>
            <person name="Cui Y."/>
            <person name="Zhang H."/>
            <person name="O'Toole P.W."/>
        </authorList>
    </citation>
    <scope>NUCLEOTIDE SEQUENCE [LARGE SCALE GENOMIC DNA]</scope>
    <source>
        <strain evidence="1 2">DSM 15833</strain>
    </source>
</reference>
<organism evidence="1 2">
    <name type="scientific">Ligilactobacillus equi DSM 15833 = JCM 10991</name>
    <dbReference type="NCBI Taxonomy" id="1423740"/>
    <lineage>
        <taxon>Bacteria</taxon>
        <taxon>Bacillati</taxon>
        <taxon>Bacillota</taxon>
        <taxon>Bacilli</taxon>
        <taxon>Lactobacillales</taxon>
        <taxon>Lactobacillaceae</taxon>
        <taxon>Ligilactobacillus</taxon>
    </lineage>
</organism>
<protein>
    <submittedName>
        <fullName evidence="1">Uncharacterized protein</fullName>
    </submittedName>
</protein>
<sequence length="59" mass="6964">MGKKEVEESINKLFNWEGLVDIYDILDDIVIKKIVKTGWLPEEINRTYTGKEFLEEYGL</sequence>
<evidence type="ECO:0000313" key="2">
    <source>
        <dbReference type="Proteomes" id="UP000051048"/>
    </source>
</evidence>
<dbReference type="AlphaFoldDB" id="A0A0R1TZV0"/>
<dbReference type="Proteomes" id="UP000051048">
    <property type="component" value="Unassembled WGS sequence"/>
</dbReference>
<accession>A0A0R1TZV0</accession>
<dbReference type="PATRIC" id="fig|1423740.3.peg.206"/>
<gene>
    <name evidence="1" type="ORF">FC36_GL000193</name>
</gene>